<evidence type="ECO:0000313" key="2">
    <source>
        <dbReference type="Proteomes" id="UP001516400"/>
    </source>
</evidence>
<dbReference type="AlphaFoldDB" id="A0ABD2PBD4"/>
<dbReference type="GO" id="GO:0071897">
    <property type="term" value="P:DNA biosynthetic process"/>
    <property type="evidence" value="ECO:0007669"/>
    <property type="project" value="UniProtKB-ARBA"/>
</dbReference>
<accession>A0ABD2PBD4</accession>
<name>A0ABD2PBD4_9CUCU</name>
<sequence>MYLCGSHVQQMVSTATADNLVLNEILQKHENIFADDKFDIGTIRNYEASIKLTENRFVAKRPYRCSLQDRDEIDSQVKALLKANLIESSTSPFGAPVTLVLKRRMVENRVFVLISVN</sequence>
<dbReference type="Proteomes" id="UP001516400">
    <property type="component" value="Unassembled WGS sequence"/>
</dbReference>
<evidence type="ECO:0000313" key="1">
    <source>
        <dbReference type="EMBL" id="KAL3288303.1"/>
    </source>
</evidence>
<dbReference type="InterPro" id="IPR043502">
    <property type="entry name" value="DNA/RNA_pol_sf"/>
</dbReference>
<proteinExistence type="predicted"/>
<dbReference type="Gene3D" id="3.10.10.10">
    <property type="entry name" value="HIV Type 1 Reverse Transcriptase, subunit A, domain 1"/>
    <property type="match status" value="1"/>
</dbReference>
<comment type="caution">
    <text evidence="1">The sequence shown here is derived from an EMBL/GenBank/DDBJ whole genome shotgun (WGS) entry which is preliminary data.</text>
</comment>
<dbReference type="SUPFAM" id="SSF56672">
    <property type="entry name" value="DNA/RNA polymerases"/>
    <property type="match status" value="1"/>
</dbReference>
<keyword evidence="2" id="KW-1185">Reference proteome</keyword>
<organism evidence="1 2">
    <name type="scientific">Cryptolaemus montrouzieri</name>
    <dbReference type="NCBI Taxonomy" id="559131"/>
    <lineage>
        <taxon>Eukaryota</taxon>
        <taxon>Metazoa</taxon>
        <taxon>Ecdysozoa</taxon>
        <taxon>Arthropoda</taxon>
        <taxon>Hexapoda</taxon>
        <taxon>Insecta</taxon>
        <taxon>Pterygota</taxon>
        <taxon>Neoptera</taxon>
        <taxon>Endopterygota</taxon>
        <taxon>Coleoptera</taxon>
        <taxon>Polyphaga</taxon>
        <taxon>Cucujiformia</taxon>
        <taxon>Coccinelloidea</taxon>
        <taxon>Coccinellidae</taxon>
        <taxon>Scymninae</taxon>
        <taxon>Scymnini</taxon>
        <taxon>Cryptolaemus</taxon>
    </lineage>
</organism>
<dbReference type="EMBL" id="JABFTP020000185">
    <property type="protein sequence ID" value="KAL3288303.1"/>
    <property type="molecule type" value="Genomic_DNA"/>
</dbReference>
<evidence type="ECO:0008006" key="3">
    <source>
        <dbReference type="Google" id="ProtNLM"/>
    </source>
</evidence>
<gene>
    <name evidence="1" type="ORF">HHI36_002751</name>
</gene>
<reference evidence="1 2" key="1">
    <citation type="journal article" date="2021" name="BMC Biol.">
        <title>Horizontally acquired antibacterial genes associated with adaptive radiation of ladybird beetles.</title>
        <authorList>
            <person name="Li H.S."/>
            <person name="Tang X.F."/>
            <person name="Huang Y.H."/>
            <person name="Xu Z.Y."/>
            <person name="Chen M.L."/>
            <person name="Du X.Y."/>
            <person name="Qiu B.Y."/>
            <person name="Chen P.T."/>
            <person name="Zhang W."/>
            <person name="Slipinski A."/>
            <person name="Escalona H.E."/>
            <person name="Waterhouse R.M."/>
            <person name="Zwick A."/>
            <person name="Pang H."/>
        </authorList>
    </citation>
    <scope>NUCLEOTIDE SEQUENCE [LARGE SCALE GENOMIC DNA]</scope>
    <source>
        <strain evidence="1">SYSU2018</strain>
    </source>
</reference>
<protein>
    <recommendedName>
        <fullName evidence="3">Reverse transcriptase</fullName>
    </recommendedName>
</protein>